<dbReference type="Proteomes" id="UP000466607">
    <property type="component" value="Chromosome"/>
</dbReference>
<evidence type="ECO:0000256" key="3">
    <source>
        <dbReference type="ARBA" id="ARBA00022827"/>
    </source>
</evidence>
<dbReference type="PANTHER" id="PTHR43004:SF19">
    <property type="entry name" value="BINDING MONOOXYGENASE, PUTATIVE (JCVI)-RELATED"/>
    <property type="match status" value="1"/>
</dbReference>
<evidence type="ECO:0000256" key="1">
    <source>
        <dbReference type="ARBA" id="ARBA00001974"/>
    </source>
</evidence>
<feature type="domain" description="FAD-binding" evidence="4">
    <location>
        <begin position="19"/>
        <end position="349"/>
    </location>
</feature>
<proteinExistence type="predicted"/>
<dbReference type="AlphaFoldDB" id="A0AAD1IME9"/>
<evidence type="ECO:0000313" key="5">
    <source>
        <dbReference type="EMBL" id="BBY18144.1"/>
    </source>
</evidence>
<dbReference type="Gene3D" id="3.50.50.60">
    <property type="entry name" value="FAD/NAD(P)-binding domain"/>
    <property type="match status" value="1"/>
</dbReference>
<keyword evidence="6" id="KW-1185">Reference proteome</keyword>
<dbReference type="PANTHER" id="PTHR43004">
    <property type="entry name" value="TRK SYSTEM POTASSIUM UPTAKE PROTEIN"/>
    <property type="match status" value="1"/>
</dbReference>
<gene>
    <name evidence="5" type="ORF">MLIT_37360</name>
</gene>
<keyword evidence="5" id="KW-0560">Oxidoreductase</keyword>
<keyword evidence="2" id="KW-0285">Flavoprotein</keyword>
<keyword evidence="5" id="KW-0503">Monooxygenase</keyword>
<dbReference type="EMBL" id="AP022586">
    <property type="protein sequence ID" value="BBY18144.1"/>
    <property type="molecule type" value="Genomic_DNA"/>
</dbReference>
<keyword evidence="3" id="KW-0274">FAD</keyword>
<evidence type="ECO:0000259" key="4">
    <source>
        <dbReference type="Pfam" id="PF01494"/>
    </source>
</evidence>
<dbReference type="InterPro" id="IPR036188">
    <property type="entry name" value="FAD/NAD-bd_sf"/>
</dbReference>
<sequence>MGYANKRWHNIVEGAVMDDTDVLVVGAGPTGLTLACALADEGVAATVVDRQPAGANTSRAAVVNARSLEVLEPLDVARRLVAEGVRAPRFTIRDRARTLITVDFAGLPTDYPYSLMLPQSSTEAALLTRLEELGGTVVRPKVVTDVTQNRGGVTTTFDDGDTVRSRYVVGADGVHSTVRRQAGIRFDGGAYDDSFLLADVRLTGDVPDGEVILFWAGAGLTVVAPLPGGVHRIVAPVVEAPEQPSAALVQQILDSRGPGAGRIVVREVIWGSRFRIQHRIAETYRSGRLVLAGDAAHVHSPAGGQGMNLGIQDAVVLAEALAAVTAGAPDELLDDYACTRRPVARDVVAMTDRLTRLATLPRGLRPLRNTAIGGVGRIAAVRAALGWRLSGLVYRT</sequence>
<dbReference type="Pfam" id="PF01494">
    <property type="entry name" value="FAD_binding_3"/>
    <property type="match status" value="1"/>
</dbReference>
<comment type="cofactor">
    <cofactor evidence="1">
        <name>FAD</name>
        <dbReference type="ChEBI" id="CHEBI:57692"/>
    </cofactor>
</comment>
<dbReference type="InterPro" id="IPR002938">
    <property type="entry name" value="FAD-bd"/>
</dbReference>
<evidence type="ECO:0000313" key="6">
    <source>
        <dbReference type="Proteomes" id="UP000466607"/>
    </source>
</evidence>
<reference evidence="5 6" key="1">
    <citation type="journal article" date="2019" name="Emerg. Microbes Infect.">
        <title>Comprehensive subspecies identification of 175 nontuberculous mycobacteria species based on 7547 genomic profiles.</title>
        <authorList>
            <person name="Matsumoto Y."/>
            <person name="Kinjo T."/>
            <person name="Motooka D."/>
            <person name="Nabeya D."/>
            <person name="Jung N."/>
            <person name="Uechi K."/>
            <person name="Horii T."/>
            <person name="Iida T."/>
            <person name="Fujita J."/>
            <person name="Nakamura S."/>
        </authorList>
    </citation>
    <scope>NUCLEOTIDE SEQUENCE [LARGE SCALE GENOMIC DNA]</scope>
    <source>
        <strain evidence="5 6">JCM 17423</strain>
    </source>
</reference>
<evidence type="ECO:0000256" key="2">
    <source>
        <dbReference type="ARBA" id="ARBA00022630"/>
    </source>
</evidence>
<dbReference type="SUPFAM" id="SSF51905">
    <property type="entry name" value="FAD/NAD(P)-binding domain"/>
    <property type="match status" value="1"/>
</dbReference>
<dbReference type="PRINTS" id="PR00420">
    <property type="entry name" value="RNGMNOXGNASE"/>
</dbReference>
<dbReference type="GO" id="GO:0016709">
    <property type="term" value="F:oxidoreductase activity, acting on paired donors, with incorporation or reduction of molecular oxygen, NAD(P)H as one donor, and incorporation of one atom of oxygen"/>
    <property type="evidence" value="ECO:0007669"/>
    <property type="project" value="UniProtKB-ARBA"/>
</dbReference>
<dbReference type="Gene3D" id="3.30.70.2450">
    <property type="match status" value="1"/>
</dbReference>
<dbReference type="GO" id="GO:0071949">
    <property type="term" value="F:FAD binding"/>
    <property type="evidence" value="ECO:0007669"/>
    <property type="project" value="InterPro"/>
</dbReference>
<protein>
    <submittedName>
        <fullName evidence="5">Pentachlorophenol monooxygenase</fullName>
    </submittedName>
</protein>
<name>A0AAD1IME9_9MYCO</name>
<dbReference type="InterPro" id="IPR050641">
    <property type="entry name" value="RIFMO-like"/>
</dbReference>
<accession>A0AAD1IME9</accession>
<organism evidence="5 6">
    <name type="scientific">Mycolicibacterium litorale</name>
    <dbReference type="NCBI Taxonomy" id="758802"/>
    <lineage>
        <taxon>Bacteria</taxon>
        <taxon>Bacillati</taxon>
        <taxon>Actinomycetota</taxon>
        <taxon>Actinomycetes</taxon>
        <taxon>Mycobacteriales</taxon>
        <taxon>Mycobacteriaceae</taxon>
        <taxon>Mycolicibacterium</taxon>
    </lineage>
</organism>